<feature type="compositionally biased region" description="Basic and acidic residues" evidence="1">
    <location>
        <begin position="151"/>
        <end position="174"/>
    </location>
</feature>
<protein>
    <submittedName>
        <fullName evidence="2">Transmembrane protein 247</fullName>
    </submittedName>
</protein>
<gene>
    <name evidence="2" type="primary">TMEM247</name>
</gene>
<evidence type="ECO:0000313" key="2">
    <source>
        <dbReference type="Ensembl" id="ENSEASP00005034722.1"/>
    </source>
</evidence>
<name>A0A9L0ICE7_EQUAS</name>
<dbReference type="PANTHER" id="PTHR36691:SF1">
    <property type="entry name" value="TRANSMEMBRANE PROTEIN 247"/>
    <property type="match status" value="1"/>
</dbReference>
<dbReference type="Pfam" id="PF15444">
    <property type="entry name" value="TMEM247"/>
    <property type="match status" value="1"/>
</dbReference>
<accession>A0A9L0ICE7</accession>
<dbReference type="InterPro" id="IPR029200">
    <property type="entry name" value="TMEM247"/>
</dbReference>
<evidence type="ECO:0000256" key="1">
    <source>
        <dbReference type="SAM" id="MobiDB-lite"/>
    </source>
</evidence>
<dbReference type="GeneTree" id="ENSGT00390000002879"/>
<feature type="compositionally biased region" description="Basic and acidic residues" evidence="1">
    <location>
        <begin position="1"/>
        <end position="10"/>
    </location>
</feature>
<reference evidence="2" key="2">
    <citation type="submission" date="2025-08" db="UniProtKB">
        <authorList>
            <consortium name="Ensembl"/>
        </authorList>
    </citation>
    <scope>IDENTIFICATION</scope>
</reference>
<organism evidence="2 3">
    <name type="scientific">Equus asinus</name>
    <name type="common">Donkey</name>
    <name type="synonym">Equus africanus asinus</name>
    <dbReference type="NCBI Taxonomy" id="9793"/>
    <lineage>
        <taxon>Eukaryota</taxon>
        <taxon>Metazoa</taxon>
        <taxon>Chordata</taxon>
        <taxon>Craniata</taxon>
        <taxon>Vertebrata</taxon>
        <taxon>Euteleostomi</taxon>
        <taxon>Mammalia</taxon>
        <taxon>Eutheria</taxon>
        <taxon>Laurasiatheria</taxon>
        <taxon>Perissodactyla</taxon>
        <taxon>Equidae</taxon>
        <taxon>Equus</taxon>
    </lineage>
</organism>
<dbReference type="GO" id="GO:0005783">
    <property type="term" value="C:endoplasmic reticulum"/>
    <property type="evidence" value="ECO:0007669"/>
    <property type="project" value="TreeGrafter"/>
</dbReference>
<dbReference type="PANTHER" id="PTHR36691">
    <property type="entry name" value="TRANSMEMBRANE PROTEIN 247"/>
    <property type="match status" value="1"/>
</dbReference>
<sequence>MATEDREMMEARGAGENCPTFPKMAPDDPMSEGKSRPSLEAESPKPNSSYDYLEEKEACEDGGCPGPPKSLSPKAGPTTKGQAGDGPELAELPRALGIPGPERNNAEMELEKARMEFELTRLKYLHEENERQRQHEEVMEQLQQQATPRLVGDREGRRRWQREAPGPRRLERTLGVRGPAPERRRAHLTFFAEASCPGSGDGLLTALELPG</sequence>
<feature type="region of interest" description="Disordered" evidence="1">
    <location>
        <begin position="1"/>
        <end position="106"/>
    </location>
</feature>
<feature type="compositionally biased region" description="Basic and acidic residues" evidence="1">
    <location>
        <begin position="31"/>
        <end position="43"/>
    </location>
</feature>
<feature type="compositionally biased region" description="Basic and acidic residues" evidence="1">
    <location>
        <begin position="128"/>
        <end position="138"/>
    </location>
</feature>
<reference evidence="2" key="3">
    <citation type="submission" date="2025-09" db="UniProtKB">
        <authorList>
            <consortium name="Ensembl"/>
        </authorList>
    </citation>
    <scope>IDENTIFICATION</scope>
</reference>
<proteinExistence type="predicted"/>
<reference evidence="2 3" key="1">
    <citation type="journal article" date="2020" name="Nat. Commun.">
        <title>Donkey genomes provide new insights into domestication and selection for coat color.</title>
        <authorList>
            <person name="Wang"/>
            <person name="C."/>
            <person name="Li"/>
            <person name="H."/>
            <person name="Guo"/>
            <person name="Y."/>
            <person name="Huang"/>
            <person name="J."/>
            <person name="Sun"/>
            <person name="Y."/>
            <person name="Min"/>
            <person name="J."/>
            <person name="Wang"/>
            <person name="J."/>
            <person name="Fang"/>
            <person name="X."/>
            <person name="Zhao"/>
            <person name="Z."/>
            <person name="Wang"/>
            <person name="S."/>
            <person name="Zhang"/>
            <person name="Y."/>
            <person name="Liu"/>
            <person name="Q."/>
            <person name="Jiang"/>
            <person name="Q."/>
            <person name="Wang"/>
            <person name="X."/>
            <person name="Guo"/>
            <person name="Y."/>
            <person name="Yang"/>
            <person name="C."/>
            <person name="Wang"/>
            <person name="Y."/>
            <person name="Tian"/>
            <person name="F."/>
            <person name="Zhuang"/>
            <person name="G."/>
            <person name="Fan"/>
            <person name="Y."/>
            <person name="Gao"/>
            <person name="Q."/>
            <person name="Li"/>
            <person name="Y."/>
            <person name="Ju"/>
            <person name="Z."/>
            <person name="Li"/>
            <person name="J."/>
            <person name="Li"/>
            <person name="R."/>
            <person name="Hou"/>
            <person name="M."/>
            <person name="Yang"/>
            <person name="G."/>
            <person name="Liu"/>
            <person name="G."/>
            <person name="Liu"/>
            <person name="W."/>
            <person name="Guo"/>
            <person name="J."/>
            <person name="Pan"/>
            <person name="S."/>
            <person name="Fan"/>
            <person name="G."/>
            <person name="Zhang"/>
            <person name="W."/>
            <person name="Zhang"/>
            <person name="R."/>
            <person name="Yu"/>
            <person name="J."/>
            <person name="Zhang"/>
            <person name="X."/>
            <person name="Yin"/>
            <person name="Q."/>
            <person name="Ji"/>
            <person name="C."/>
            <person name="Jin"/>
            <person name="Y."/>
            <person name="Yue"/>
            <person name="G."/>
            <person name="Liu"/>
            <person name="M."/>
            <person name="Xu"/>
            <person name="J."/>
            <person name="Liu"/>
            <person name="S."/>
            <person name="Jordana"/>
            <person name="J."/>
            <person name="Noce"/>
            <person name="A."/>
            <person name="Amills"/>
            <person name="M."/>
            <person name="Wu"/>
            <person name="D.D."/>
            <person name="Li"/>
            <person name="S."/>
            <person name="Zhou"/>
            <person name="X. and Zhong"/>
            <person name="J."/>
        </authorList>
    </citation>
    <scope>NUCLEOTIDE SEQUENCE [LARGE SCALE GENOMIC DNA]</scope>
</reference>
<dbReference type="Proteomes" id="UP000694387">
    <property type="component" value="Chromosome 6"/>
</dbReference>
<feature type="region of interest" description="Disordered" evidence="1">
    <location>
        <begin position="128"/>
        <end position="182"/>
    </location>
</feature>
<keyword evidence="3" id="KW-1185">Reference proteome</keyword>
<evidence type="ECO:0000313" key="3">
    <source>
        <dbReference type="Proteomes" id="UP000694387"/>
    </source>
</evidence>
<dbReference type="Ensembl" id="ENSEAST00005052389.1">
    <property type="protein sequence ID" value="ENSEASP00005034722.1"/>
    <property type="gene ID" value="ENSEASG00005003049.2"/>
</dbReference>
<dbReference type="AlphaFoldDB" id="A0A9L0ICE7"/>